<keyword evidence="2" id="KW-0645">Protease</keyword>
<dbReference type="GO" id="GO:0006508">
    <property type="term" value="P:proteolysis"/>
    <property type="evidence" value="ECO:0007669"/>
    <property type="project" value="UniProtKB-KW"/>
</dbReference>
<evidence type="ECO:0000313" key="3">
    <source>
        <dbReference type="Proteomes" id="UP001165653"/>
    </source>
</evidence>
<keyword evidence="2" id="KW-0378">Hydrolase</keyword>
<comment type="caution">
    <text evidence="2">The sequence shown here is derived from an EMBL/GenBank/DDBJ whole genome shotgun (WGS) entry which is preliminary data.</text>
</comment>
<keyword evidence="1" id="KW-0175">Coiled coil</keyword>
<accession>A0ABT3G1M0</accession>
<dbReference type="InterPro" id="IPR012106">
    <property type="entry name" value="Phage_Mu_Gp1"/>
</dbReference>
<name>A0ABT3G1M0_9BACT</name>
<dbReference type="Pfam" id="PF10123">
    <property type="entry name" value="Mu-like_Pro"/>
    <property type="match status" value="1"/>
</dbReference>
<dbReference type="EMBL" id="JAPDDR010000004">
    <property type="protein sequence ID" value="MCW1913729.1"/>
    <property type="molecule type" value="Genomic_DNA"/>
</dbReference>
<reference evidence="2" key="1">
    <citation type="submission" date="2022-10" db="EMBL/GenBank/DDBJ databases">
        <title>Luteolibacter sp. GHJ8, whole genome shotgun sequencing project.</title>
        <authorList>
            <person name="Zhao G."/>
            <person name="Shen L."/>
        </authorList>
    </citation>
    <scope>NUCLEOTIDE SEQUENCE</scope>
    <source>
        <strain evidence="2">GHJ8</strain>
    </source>
</reference>
<organism evidence="2 3">
    <name type="scientific">Luteolibacter rhizosphaerae</name>
    <dbReference type="NCBI Taxonomy" id="2989719"/>
    <lineage>
        <taxon>Bacteria</taxon>
        <taxon>Pseudomonadati</taxon>
        <taxon>Verrucomicrobiota</taxon>
        <taxon>Verrucomicrobiia</taxon>
        <taxon>Verrucomicrobiales</taxon>
        <taxon>Verrucomicrobiaceae</taxon>
        <taxon>Luteolibacter</taxon>
    </lineage>
</organism>
<sequence>MERDLVIGGLFCEIPAGDAPREIVFIPEGKHRITPQSHPKGIEVNVPAERGDEAAANLQASLAERLTKNVGPWTDFEHTRKYPVSSYPQSFRYEAGKGIMMAVDWSGSGRRAVESRDVRFFSPEVYLDKNGFPVGLPDRGPVGGLVTEPAFRDSPPIAASNAADDPTDQQPSATMKLLLASLGIDPAAADAETAGVRALEALKASLATATKSVTDLTTERDGLKTKLTAAETKVKEAAEKRANDLVSAAVADGRIAAKDEEMQKEYRERLTAGDTFAEKILAGLEKKGAGLDKPIIKTGQGERLTAGALDTKAQALVTAGDAKTIEEARELIFASDPKAYTDYLATLSAA</sequence>
<evidence type="ECO:0000256" key="1">
    <source>
        <dbReference type="SAM" id="Coils"/>
    </source>
</evidence>
<evidence type="ECO:0000313" key="2">
    <source>
        <dbReference type="EMBL" id="MCW1913729.1"/>
    </source>
</evidence>
<protein>
    <submittedName>
        <fullName evidence="2">Phage protease</fullName>
    </submittedName>
</protein>
<gene>
    <name evidence="2" type="ORF">OJ996_09095</name>
</gene>
<dbReference type="Proteomes" id="UP001165653">
    <property type="component" value="Unassembled WGS sequence"/>
</dbReference>
<keyword evidence="3" id="KW-1185">Reference proteome</keyword>
<dbReference type="GO" id="GO:0008233">
    <property type="term" value="F:peptidase activity"/>
    <property type="evidence" value="ECO:0007669"/>
    <property type="project" value="UniProtKB-KW"/>
</dbReference>
<feature type="coiled-coil region" evidence="1">
    <location>
        <begin position="199"/>
        <end position="240"/>
    </location>
</feature>
<proteinExistence type="predicted"/>
<dbReference type="RefSeq" id="WP_264513230.1">
    <property type="nucleotide sequence ID" value="NZ_JAPDDR010000004.1"/>
</dbReference>